<dbReference type="EMBL" id="GBRH01282608">
    <property type="protein sequence ID" value="JAD15287.1"/>
    <property type="molecule type" value="Transcribed_RNA"/>
</dbReference>
<organism evidence="1">
    <name type="scientific">Arundo donax</name>
    <name type="common">Giant reed</name>
    <name type="synonym">Donax arundinaceus</name>
    <dbReference type="NCBI Taxonomy" id="35708"/>
    <lineage>
        <taxon>Eukaryota</taxon>
        <taxon>Viridiplantae</taxon>
        <taxon>Streptophyta</taxon>
        <taxon>Embryophyta</taxon>
        <taxon>Tracheophyta</taxon>
        <taxon>Spermatophyta</taxon>
        <taxon>Magnoliopsida</taxon>
        <taxon>Liliopsida</taxon>
        <taxon>Poales</taxon>
        <taxon>Poaceae</taxon>
        <taxon>PACMAD clade</taxon>
        <taxon>Arundinoideae</taxon>
        <taxon>Arundineae</taxon>
        <taxon>Arundo</taxon>
    </lineage>
</organism>
<accession>A0A0A8XUA5</accession>
<reference evidence="1" key="1">
    <citation type="submission" date="2014-09" db="EMBL/GenBank/DDBJ databases">
        <authorList>
            <person name="Magalhaes I.L.F."/>
            <person name="Oliveira U."/>
            <person name="Santos F.R."/>
            <person name="Vidigal T.H.D.A."/>
            <person name="Brescovit A.D."/>
            <person name="Santos A.J."/>
        </authorList>
    </citation>
    <scope>NUCLEOTIDE SEQUENCE</scope>
    <source>
        <tissue evidence="1">Shoot tissue taken approximately 20 cm above the soil surface</tissue>
    </source>
</reference>
<protein>
    <submittedName>
        <fullName evidence="1">Uncharacterized protein</fullName>
    </submittedName>
</protein>
<reference evidence="1" key="2">
    <citation type="journal article" date="2015" name="Data Brief">
        <title>Shoot transcriptome of the giant reed, Arundo donax.</title>
        <authorList>
            <person name="Barrero R.A."/>
            <person name="Guerrero F.D."/>
            <person name="Moolhuijzen P."/>
            <person name="Goolsby J.A."/>
            <person name="Tidwell J."/>
            <person name="Bellgard S.E."/>
            <person name="Bellgard M.I."/>
        </authorList>
    </citation>
    <scope>NUCLEOTIDE SEQUENCE</scope>
    <source>
        <tissue evidence="1">Shoot tissue taken approximately 20 cm above the soil surface</tissue>
    </source>
</reference>
<proteinExistence type="predicted"/>
<sequence length="28" mass="3458">MYIRYEGAYKFLIYIATVRKAKPHHLQF</sequence>
<dbReference type="AlphaFoldDB" id="A0A0A8XUA5"/>
<evidence type="ECO:0000313" key="1">
    <source>
        <dbReference type="EMBL" id="JAD15287.1"/>
    </source>
</evidence>
<name>A0A0A8XUA5_ARUDO</name>